<evidence type="ECO:0000313" key="6">
    <source>
        <dbReference type="Proteomes" id="UP001234989"/>
    </source>
</evidence>
<evidence type="ECO:0000259" key="2">
    <source>
        <dbReference type="Pfam" id="PF13952"/>
    </source>
</evidence>
<dbReference type="Pfam" id="PF13952">
    <property type="entry name" value="DUF4216"/>
    <property type="match status" value="1"/>
</dbReference>
<feature type="region of interest" description="Disordered" evidence="1">
    <location>
        <begin position="415"/>
        <end position="438"/>
    </location>
</feature>
<name>A0AAF0ZE13_SOLVR</name>
<dbReference type="EMBL" id="CP133618">
    <property type="protein sequence ID" value="WMV38206.1"/>
    <property type="molecule type" value="Genomic_DNA"/>
</dbReference>
<protein>
    <submittedName>
        <fullName evidence="5">Uncharacterized protein</fullName>
    </submittedName>
</protein>
<dbReference type="Pfam" id="PF13963">
    <property type="entry name" value="Transpos_assoc"/>
    <property type="match status" value="1"/>
</dbReference>
<dbReference type="Pfam" id="PF02992">
    <property type="entry name" value="Transposase_21"/>
    <property type="match status" value="2"/>
</dbReference>
<keyword evidence="6" id="KW-1185">Reference proteome</keyword>
<feature type="domain" description="DUF4218" evidence="3">
    <location>
        <begin position="609"/>
        <end position="708"/>
    </location>
</feature>
<dbReference type="InterPro" id="IPR025452">
    <property type="entry name" value="DUF4218"/>
</dbReference>
<dbReference type="InterPro" id="IPR029480">
    <property type="entry name" value="Transpos_assoc"/>
</dbReference>
<dbReference type="PANTHER" id="PTHR10775:SF177">
    <property type="entry name" value="TNP2, PARTIAL"/>
    <property type="match status" value="1"/>
</dbReference>
<dbReference type="InterPro" id="IPR025312">
    <property type="entry name" value="DUF4216"/>
</dbReference>
<evidence type="ECO:0000259" key="3">
    <source>
        <dbReference type="Pfam" id="PF13960"/>
    </source>
</evidence>
<evidence type="ECO:0000313" key="5">
    <source>
        <dbReference type="EMBL" id="WMV38206.1"/>
    </source>
</evidence>
<sequence>MLLKEQEKNMKYGPCVKCYNTTLGTRKMVETHLQVYGIIKNYTFWYHHGERLGEPLSESESDFEFTFGDGVKVEEYESEDEVEELLRDLYPNLDGGTTHVDGDDLLEEEPNVEAKRFYSLLEDFEQPLYQNSKASKLCSLIKLLHIKSMGRWSNASFTMLLKMLKDELLPDGANLPNSYYEAKKIIKELGLYYNKIDACTNDCMLYWKEDSQLDSCKVCGASRWKIDTHSGETRNKKGKRIALKSLRYFPLKPRLQRLFMSTKTSTLMTWHKDKRVDDGIMRHPADSIAWKSFDELHPSFAVEPRNVRLGLASDGFQPFRNSKTSHSIWPVELKELWEVGIETYDASAKKNFKLHASLLWTVNDFPAYGNLSGWSTKGILACPFCNKDTSSTRLSNGKKQCYMGHRRYLSHNHNWSNEKKSFDGTEERRPPPQMRSGNEILNQVQDLEGLQLSKDPKKRKKISHANRKDNWNKKSIFIELPYWKSLLLRHNLDVMHIEKNICDNIMGTIMNVKGKTKDTIKTRLDLQEMNIRPELHPIQKTEKIEVPTACYTLSPQDKHKLCLFLKNLKVPYGFSSNISQCVNLKDHKISGLKSHNCHVLLQHLLPLALRAQIPITLCKLEKIFPPSFFDVMVHLPIHLATEAKIAGPIHYRWMYPMEQWLYFLKSFIGNRACPKGCIVEGYIANECMTLCSRYLHRIDTKFNQPERNYDGGLKQSNGGLSLFYQSGKTRGAKTPFELEADELEKAHIYILKNCDEVLPYLKEFAQTHENARHLSDVEWNRLFIEWFKDRIAQLHKRDCSRIMEDMLSLSRGPTRYSTHSNGYIVNGYRFHVEDYDKKLRTQNCGVVVLGENDKDSENLDYYGVLTDVIELQFVMDRRVVLFRCNWFDVCDEIKGVKKDEYDFVSVNPDRFLKTNEPFVLADQASQVFYANDNSNKGWQIVRKTQPRDSYEIVEQMDDDIVELGSPSQKKRKRTNEVKFKMKPLKTEKEADSSMKSTIRYTFVTPGAIGKGRGRGLKSLAERRDLSTKSFVSQSSDLVNEYMQEIETRKGRGQRLTNSSVLTSQGMTIIPKNSIDLEKENKQINRSAHASTNLGKGRGQGLTNPTLFTSQGMIMIPKNSIDLEKENKQINPSAHVSTNLVPYFPDVAHRSFPKSNHNFDQS</sequence>
<dbReference type="Proteomes" id="UP001234989">
    <property type="component" value="Chromosome 7"/>
</dbReference>
<dbReference type="PANTHER" id="PTHR10775">
    <property type="entry name" value="OS08G0208400 PROTEIN"/>
    <property type="match status" value="1"/>
</dbReference>
<proteinExistence type="predicted"/>
<feature type="domain" description="DUF4216" evidence="2">
    <location>
        <begin position="869"/>
        <end position="941"/>
    </location>
</feature>
<dbReference type="Pfam" id="PF13960">
    <property type="entry name" value="DUF4218"/>
    <property type="match status" value="1"/>
</dbReference>
<gene>
    <name evidence="5" type="ORF">MTR67_031591</name>
</gene>
<dbReference type="AlphaFoldDB" id="A0AAF0ZE13"/>
<dbReference type="InterPro" id="IPR004242">
    <property type="entry name" value="Transposase_21"/>
</dbReference>
<organism evidence="5 6">
    <name type="scientific">Solanum verrucosum</name>
    <dbReference type="NCBI Taxonomy" id="315347"/>
    <lineage>
        <taxon>Eukaryota</taxon>
        <taxon>Viridiplantae</taxon>
        <taxon>Streptophyta</taxon>
        <taxon>Embryophyta</taxon>
        <taxon>Tracheophyta</taxon>
        <taxon>Spermatophyta</taxon>
        <taxon>Magnoliopsida</taxon>
        <taxon>eudicotyledons</taxon>
        <taxon>Gunneridae</taxon>
        <taxon>Pentapetalae</taxon>
        <taxon>asterids</taxon>
        <taxon>lamiids</taxon>
        <taxon>Solanales</taxon>
        <taxon>Solanaceae</taxon>
        <taxon>Solanoideae</taxon>
        <taxon>Solaneae</taxon>
        <taxon>Solanum</taxon>
    </lineage>
</organism>
<feature type="domain" description="Transposase-associated" evidence="4">
    <location>
        <begin position="7"/>
        <end position="50"/>
    </location>
</feature>
<feature type="compositionally biased region" description="Basic and acidic residues" evidence="1">
    <location>
        <begin position="416"/>
        <end position="430"/>
    </location>
</feature>
<reference evidence="5" key="1">
    <citation type="submission" date="2023-08" db="EMBL/GenBank/DDBJ databases">
        <title>A de novo genome assembly of Solanum verrucosum Schlechtendal, a Mexican diploid species geographically isolated from the other diploid A-genome species in potato relatives.</title>
        <authorList>
            <person name="Hosaka K."/>
        </authorList>
    </citation>
    <scope>NUCLEOTIDE SEQUENCE</scope>
    <source>
        <tissue evidence="5">Young leaves</tissue>
    </source>
</reference>
<evidence type="ECO:0000256" key="1">
    <source>
        <dbReference type="SAM" id="MobiDB-lite"/>
    </source>
</evidence>
<accession>A0AAF0ZE13</accession>
<evidence type="ECO:0000259" key="4">
    <source>
        <dbReference type="Pfam" id="PF13963"/>
    </source>
</evidence>